<dbReference type="InterPro" id="IPR036312">
    <property type="entry name" value="Bifun_inhib/LTP/seed_sf"/>
</dbReference>
<keyword evidence="3" id="KW-1185">Reference proteome</keyword>
<evidence type="ECO:0000313" key="2">
    <source>
        <dbReference type="EMBL" id="CAK7346338.1"/>
    </source>
</evidence>
<evidence type="ECO:0000256" key="1">
    <source>
        <dbReference type="SAM" id="SignalP"/>
    </source>
</evidence>
<dbReference type="PANTHER" id="PTHR34377">
    <property type="entry name" value="TETRATRICOPEPTIDE REPEAT (TPR)-LIKE SUPERFAMILY PROTEIN"/>
    <property type="match status" value="1"/>
</dbReference>
<sequence length="146" mass="16599">MKNLNAFAFPFFTTILLLVSNVDGQLEPKPQRPLCVSQLALVNYACGNIQLTPPVASHPFTVVFTDDDSNHRHRHEHGHRHGHGHGHSHSGILIHEDNCCRWLNNMDDECVCELLAHLPPFLSRPWHEYAVKVHDSCRVSYTCGFK</sequence>
<organism evidence="2 3">
    <name type="scientific">Dovyalis caffra</name>
    <dbReference type="NCBI Taxonomy" id="77055"/>
    <lineage>
        <taxon>Eukaryota</taxon>
        <taxon>Viridiplantae</taxon>
        <taxon>Streptophyta</taxon>
        <taxon>Embryophyta</taxon>
        <taxon>Tracheophyta</taxon>
        <taxon>Spermatophyta</taxon>
        <taxon>Magnoliopsida</taxon>
        <taxon>eudicotyledons</taxon>
        <taxon>Gunneridae</taxon>
        <taxon>Pentapetalae</taxon>
        <taxon>rosids</taxon>
        <taxon>fabids</taxon>
        <taxon>Malpighiales</taxon>
        <taxon>Salicaceae</taxon>
        <taxon>Flacourtieae</taxon>
        <taxon>Dovyalis</taxon>
    </lineage>
</organism>
<keyword evidence="1" id="KW-0732">Signal</keyword>
<feature type="signal peptide" evidence="1">
    <location>
        <begin position="1"/>
        <end position="24"/>
    </location>
</feature>
<dbReference type="SUPFAM" id="SSF47699">
    <property type="entry name" value="Bifunctional inhibitor/lipid-transfer protein/seed storage 2S albumin"/>
    <property type="match status" value="1"/>
</dbReference>
<dbReference type="Proteomes" id="UP001314170">
    <property type="component" value="Unassembled WGS sequence"/>
</dbReference>
<dbReference type="AlphaFoldDB" id="A0AAV1S7P0"/>
<gene>
    <name evidence="2" type="ORF">DCAF_LOCUS19014</name>
</gene>
<evidence type="ECO:0000313" key="3">
    <source>
        <dbReference type="Proteomes" id="UP001314170"/>
    </source>
</evidence>
<reference evidence="2 3" key="1">
    <citation type="submission" date="2024-01" db="EMBL/GenBank/DDBJ databases">
        <authorList>
            <person name="Waweru B."/>
        </authorList>
    </citation>
    <scope>NUCLEOTIDE SEQUENCE [LARGE SCALE GENOMIC DNA]</scope>
</reference>
<protein>
    <submittedName>
        <fullName evidence="2">Uncharacterized protein</fullName>
    </submittedName>
</protein>
<dbReference type="EMBL" id="CAWUPB010001173">
    <property type="protein sequence ID" value="CAK7346338.1"/>
    <property type="molecule type" value="Genomic_DNA"/>
</dbReference>
<feature type="chain" id="PRO_5043819193" evidence="1">
    <location>
        <begin position="25"/>
        <end position="146"/>
    </location>
</feature>
<name>A0AAV1S7P0_9ROSI</name>
<proteinExistence type="predicted"/>
<accession>A0AAV1S7P0</accession>
<comment type="caution">
    <text evidence="2">The sequence shown here is derived from an EMBL/GenBank/DDBJ whole genome shotgun (WGS) entry which is preliminary data.</text>
</comment>
<dbReference type="PANTHER" id="PTHR34377:SF10">
    <property type="entry name" value="BIFUNCTIONAL INHIBITOR_PLANT LIPID TRANSFER PROTEIN_SEED STORAGE HELICAL DOMAIN-CONTAINING PROTEIN"/>
    <property type="match status" value="1"/>
</dbReference>